<dbReference type="RefSeq" id="WP_149320501.1">
    <property type="nucleotide sequence ID" value="NZ_JARWAH010000001.1"/>
</dbReference>
<proteinExistence type="predicted"/>
<name>A0A5D9DC72_HALER</name>
<evidence type="ECO:0000313" key="3">
    <source>
        <dbReference type="Proteomes" id="UP000324260"/>
    </source>
</evidence>
<dbReference type="AlphaFoldDB" id="A0A5D9DC72"/>
<comment type="caution">
    <text evidence="2">The sequence shown here is derived from an EMBL/GenBank/DDBJ whole genome shotgun (WGS) entry which is preliminary data.</text>
</comment>
<evidence type="ECO:0008006" key="4">
    <source>
        <dbReference type="Google" id="ProtNLM"/>
    </source>
</evidence>
<dbReference type="InterPro" id="IPR036388">
    <property type="entry name" value="WH-like_DNA-bd_sf"/>
</dbReference>
<evidence type="ECO:0000256" key="1">
    <source>
        <dbReference type="SAM" id="MobiDB-lite"/>
    </source>
</evidence>
<dbReference type="OrthoDB" id="6169353at2"/>
<dbReference type="SUPFAM" id="SSF46785">
    <property type="entry name" value="Winged helix' DNA-binding domain"/>
    <property type="match status" value="1"/>
</dbReference>
<accession>A0A5D9DC72</accession>
<organism evidence="2 3">
    <name type="scientific">Halomonas eurihalina</name>
    <dbReference type="NCBI Taxonomy" id="42566"/>
    <lineage>
        <taxon>Bacteria</taxon>
        <taxon>Pseudomonadati</taxon>
        <taxon>Pseudomonadota</taxon>
        <taxon>Gammaproteobacteria</taxon>
        <taxon>Oceanospirillales</taxon>
        <taxon>Halomonadaceae</taxon>
        <taxon>Halomonas</taxon>
    </lineage>
</organism>
<dbReference type="Proteomes" id="UP000324260">
    <property type="component" value="Unassembled WGS sequence"/>
</dbReference>
<dbReference type="InterPro" id="IPR036390">
    <property type="entry name" value="WH_DNA-bd_sf"/>
</dbReference>
<keyword evidence="3" id="KW-1185">Reference proteome</keyword>
<gene>
    <name evidence="2" type="ORF">FZZ93_01185</name>
</gene>
<feature type="compositionally biased region" description="Basic and acidic residues" evidence="1">
    <location>
        <begin position="11"/>
        <end position="22"/>
    </location>
</feature>
<sequence>MTALMQPAGREVSREGYDDVRRSGRQARQHQQVLDAIRQGGPCTRQRLSELTGLALSSICGRCRELLDTGQLTVIGTAGKPARQILAYVPEEANDAPRGDLLDDCTEVAQP</sequence>
<reference evidence="2 3" key="1">
    <citation type="submission" date="2019-08" db="EMBL/GenBank/DDBJ databases">
        <title>Draft Genome Sequence of Halomonas eurihalina Isolated from Preserved Hide-surface.</title>
        <authorList>
            <person name="Hussain S.A."/>
            <person name="Xu A."/>
            <person name="Sarker M."/>
            <person name="Sommers C."/>
        </authorList>
    </citation>
    <scope>NUCLEOTIDE SEQUENCE [LARGE SCALE GENOMIC DNA]</scope>
    <source>
        <strain evidence="2 3">MS1</strain>
    </source>
</reference>
<dbReference type="Gene3D" id="1.10.10.10">
    <property type="entry name" value="Winged helix-like DNA-binding domain superfamily/Winged helix DNA-binding domain"/>
    <property type="match status" value="1"/>
</dbReference>
<protein>
    <recommendedName>
        <fullName evidence="4">Winged helix-turn-helix domain-containing protein</fullName>
    </recommendedName>
</protein>
<dbReference type="EMBL" id="VTPU01000001">
    <property type="protein sequence ID" value="TZG41307.1"/>
    <property type="molecule type" value="Genomic_DNA"/>
</dbReference>
<feature type="region of interest" description="Disordered" evidence="1">
    <location>
        <begin position="1"/>
        <end position="31"/>
    </location>
</feature>
<evidence type="ECO:0000313" key="2">
    <source>
        <dbReference type="EMBL" id="TZG41307.1"/>
    </source>
</evidence>